<dbReference type="OrthoDB" id="9770238at2"/>
<dbReference type="Gene3D" id="3.40.50.720">
    <property type="entry name" value="NAD(P)-binding Rossmann-like Domain"/>
    <property type="match status" value="1"/>
</dbReference>
<dbReference type="Proteomes" id="UP000286773">
    <property type="component" value="Unassembled WGS sequence"/>
</dbReference>
<dbReference type="InterPro" id="IPR013149">
    <property type="entry name" value="ADH-like_C"/>
</dbReference>
<dbReference type="Pfam" id="PF08240">
    <property type="entry name" value="ADH_N"/>
    <property type="match status" value="1"/>
</dbReference>
<dbReference type="InterPro" id="IPR013154">
    <property type="entry name" value="ADH-like_N"/>
</dbReference>
<dbReference type="SUPFAM" id="SSF50129">
    <property type="entry name" value="GroES-like"/>
    <property type="match status" value="1"/>
</dbReference>
<accession>A0A430ASF3</accession>
<dbReference type="InterPro" id="IPR020843">
    <property type="entry name" value="ER"/>
</dbReference>
<reference evidence="6 7" key="1">
    <citation type="submission" date="2017-05" db="EMBL/GenBank/DDBJ databases">
        <title>Vagococcus spp. assemblies.</title>
        <authorList>
            <person name="Gulvik C.A."/>
        </authorList>
    </citation>
    <scope>NUCLEOTIDE SEQUENCE [LARGE SCALE GENOMIC DNA]</scope>
    <source>
        <strain evidence="6 7">LMG 24798</strain>
    </source>
</reference>
<sequence>MSRLEMIGVCKTKNGYDQMELIKLEVPKPTEDKVLIEVAYTGICGSDIHTFKGEYSNPTTPVILGHEFSGKVVEVGEDVTKVKVGDRVTSETTFSVCGECEYCQSKNYNLCPYRKGLGTQQNGSMANFVLAREESIHLLPDTLSYEGAAMSEPLACCVHAMYQKSRLELKDTILIIGPGPIGLYLLQIAKEIGSTVIVSGITQDMHRLELAKELGADYIIDTQKESLKELINQVTDGAGVDKVYDASGSIHAINDCIPYIKKKGELIQVGLFKDKFNSVDLESIIQREISYVGSRSQNPEDWPIAIHLLDKGAISVDKMITKVFELENWREAFNAVMSGKEIKVMIKSNDVK</sequence>
<evidence type="ECO:0000256" key="1">
    <source>
        <dbReference type="ARBA" id="ARBA00022723"/>
    </source>
</evidence>
<dbReference type="Gene3D" id="3.90.180.10">
    <property type="entry name" value="Medium-chain alcohol dehydrogenases, catalytic domain"/>
    <property type="match status" value="1"/>
</dbReference>
<evidence type="ECO:0000313" key="7">
    <source>
        <dbReference type="Proteomes" id="UP000286773"/>
    </source>
</evidence>
<name>A0A430ASF3_9ENTE</name>
<dbReference type="InterPro" id="IPR036291">
    <property type="entry name" value="NAD(P)-bd_dom_sf"/>
</dbReference>
<gene>
    <name evidence="6" type="ORF">CBF27_09470</name>
</gene>
<evidence type="ECO:0000259" key="5">
    <source>
        <dbReference type="SMART" id="SM00829"/>
    </source>
</evidence>
<evidence type="ECO:0000256" key="2">
    <source>
        <dbReference type="ARBA" id="ARBA00022833"/>
    </source>
</evidence>
<dbReference type="GO" id="GO:0016491">
    <property type="term" value="F:oxidoreductase activity"/>
    <property type="evidence" value="ECO:0007669"/>
    <property type="project" value="UniProtKB-KW"/>
</dbReference>
<proteinExistence type="inferred from homology"/>
<dbReference type="AlphaFoldDB" id="A0A430ASF3"/>
<comment type="cofactor">
    <cofactor evidence="4">
        <name>Zn(2+)</name>
        <dbReference type="ChEBI" id="CHEBI:29105"/>
    </cofactor>
</comment>
<dbReference type="PANTHER" id="PTHR43401">
    <property type="entry name" value="L-THREONINE 3-DEHYDROGENASE"/>
    <property type="match status" value="1"/>
</dbReference>
<evidence type="ECO:0000313" key="6">
    <source>
        <dbReference type="EMBL" id="RSU10983.1"/>
    </source>
</evidence>
<dbReference type="SUPFAM" id="SSF51735">
    <property type="entry name" value="NAD(P)-binding Rossmann-fold domains"/>
    <property type="match status" value="1"/>
</dbReference>
<dbReference type="InterPro" id="IPR011032">
    <property type="entry name" value="GroES-like_sf"/>
</dbReference>
<comment type="caution">
    <text evidence="6">The sequence shown here is derived from an EMBL/GenBank/DDBJ whole genome shotgun (WGS) entry which is preliminary data.</text>
</comment>
<dbReference type="CDD" id="cd08258">
    <property type="entry name" value="Zn_ADH4"/>
    <property type="match status" value="1"/>
</dbReference>
<keyword evidence="7" id="KW-1185">Reference proteome</keyword>
<dbReference type="GO" id="GO:0008270">
    <property type="term" value="F:zinc ion binding"/>
    <property type="evidence" value="ECO:0007669"/>
    <property type="project" value="InterPro"/>
</dbReference>
<comment type="similarity">
    <text evidence="4">Belongs to the zinc-containing alcohol dehydrogenase family.</text>
</comment>
<keyword evidence="1 4" id="KW-0479">Metal-binding</keyword>
<dbReference type="Pfam" id="PF00107">
    <property type="entry name" value="ADH_zinc_N"/>
    <property type="match status" value="1"/>
</dbReference>
<dbReference type="PANTHER" id="PTHR43401:SF2">
    <property type="entry name" value="L-THREONINE 3-DEHYDROGENASE"/>
    <property type="match status" value="1"/>
</dbReference>
<dbReference type="EMBL" id="NGKC01000010">
    <property type="protein sequence ID" value="RSU10983.1"/>
    <property type="molecule type" value="Genomic_DNA"/>
</dbReference>
<keyword evidence="2 4" id="KW-0862">Zinc</keyword>
<feature type="domain" description="Enoyl reductase (ER)" evidence="5">
    <location>
        <begin position="15"/>
        <end position="346"/>
    </location>
</feature>
<dbReference type="SMART" id="SM00829">
    <property type="entry name" value="PKS_ER"/>
    <property type="match status" value="1"/>
</dbReference>
<dbReference type="PROSITE" id="PS00059">
    <property type="entry name" value="ADH_ZINC"/>
    <property type="match status" value="1"/>
</dbReference>
<protein>
    <submittedName>
        <fullName evidence="6">Sorbitol dehydrogenase</fullName>
    </submittedName>
</protein>
<dbReference type="InterPro" id="IPR002328">
    <property type="entry name" value="ADH_Zn_CS"/>
</dbReference>
<evidence type="ECO:0000256" key="3">
    <source>
        <dbReference type="ARBA" id="ARBA00023002"/>
    </source>
</evidence>
<keyword evidence="3" id="KW-0560">Oxidoreductase</keyword>
<evidence type="ECO:0000256" key="4">
    <source>
        <dbReference type="RuleBase" id="RU361277"/>
    </source>
</evidence>
<organism evidence="6 7">
    <name type="scientific">Vagococcus acidifermentans</name>
    <dbReference type="NCBI Taxonomy" id="564710"/>
    <lineage>
        <taxon>Bacteria</taxon>
        <taxon>Bacillati</taxon>
        <taxon>Bacillota</taxon>
        <taxon>Bacilli</taxon>
        <taxon>Lactobacillales</taxon>
        <taxon>Enterococcaceae</taxon>
        <taxon>Vagococcus</taxon>
    </lineage>
</organism>
<dbReference type="RefSeq" id="WP_126814132.1">
    <property type="nucleotide sequence ID" value="NZ_NGKC01000010.1"/>
</dbReference>
<dbReference type="InterPro" id="IPR050129">
    <property type="entry name" value="Zn_alcohol_dh"/>
</dbReference>